<name>A0ABT0S8W7_9SPHN</name>
<keyword evidence="3" id="KW-1185">Reference proteome</keyword>
<proteinExistence type="predicted"/>
<organism evidence="2 3">
    <name type="scientific">Sphingomonas brevis</name>
    <dbReference type="NCBI Taxonomy" id="2908206"/>
    <lineage>
        <taxon>Bacteria</taxon>
        <taxon>Pseudomonadati</taxon>
        <taxon>Pseudomonadota</taxon>
        <taxon>Alphaproteobacteria</taxon>
        <taxon>Sphingomonadales</taxon>
        <taxon>Sphingomonadaceae</taxon>
        <taxon>Sphingomonas</taxon>
    </lineage>
</organism>
<protein>
    <submittedName>
        <fullName evidence="2">DUF2165 domain-containing protein</fullName>
    </submittedName>
</protein>
<keyword evidence="1" id="KW-0472">Membrane</keyword>
<dbReference type="Pfam" id="PF09933">
    <property type="entry name" value="DUF2165"/>
    <property type="match status" value="1"/>
</dbReference>
<dbReference type="RefSeq" id="WP_249915263.1">
    <property type="nucleotide sequence ID" value="NZ_JAMGBB010000001.1"/>
</dbReference>
<evidence type="ECO:0000313" key="2">
    <source>
        <dbReference type="EMBL" id="MCL6740854.1"/>
    </source>
</evidence>
<dbReference type="InterPro" id="IPR018681">
    <property type="entry name" value="DUF2165_transmembrane"/>
</dbReference>
<reference evidence="2" key="1">
    <citation type="submission" date="2022-05" db="EMBL/GenBank/DDBJ databases">
        <authorList>
            <person name="Jo J.-H."/>
            <person name="Im W.-T."/>
        </authorList>
    </citation>
    <scope>NUCLEOTIDE SEQUENCE</scope>
    <source>
        <strain evidence="2">RB56-2</strain>
    </source>
</reference>
<keyword evidence="1" id="KW-1133">Transmembrane helix</keyword>
<dbReference type="EMBL" id="JAMGBB010000001">
    <property type="protein sequence ID" value="MCL6740854.1"/>
    <property type="molecule type" value="Genomic_DNA"/>
</dbReference>
<gene>
    <name evidence="2" type="ORF">LZ518_06880</name>
</gene>
<evidence type="ECO:0000256" key="1">
    <source>
        <dbReference type="SAM" id="Phobius"/>
    </source>
</evidence>
<feature type="transmembrane region" description="Helical" evidence="1">
    <location>
        <begin position="91"/>
        <end position="115"/>
    </location>
</feature>
<accession>A0ABT0S8W7</accession>
<feature type="transmembrane region" description="Helical" evidence="1">
    <location>
        <begin position="46"/>
        <end position="70"/>
    </location>
</feature>
<evidence type="ECO:0000313" key="3">
    <source>
        <dbReference type="Proteomes" id="UP001165383"/>
    </source>
</evidence>
<sequence>MRTFKSLLVLLIGLTALMYALQNLSNVGEMRGQMEVLRPPPNSPALAWTGFALIVLCQLAIVAAAGKGAWDLFAARKGSAEEFRQAKTPAVWAGALSLLLWFAMSLFVGAGLFQWGTDSGTIALAKAFSFATTSALTILFVWGTTD</sequence>
<dbReference type="Proteomes" id="UP001165383">
    <property type="component" value="Unassembled WGS sequence"/>
</dbReference>
<comment type="caution">
    <text evidence="2">The sequence shown here is derived from an EMBL/GenBank/DDBJ whole genome shotgun (WGS) entry which is preliminary data.</text>
</comment>
<feature type="transmembrane region" description="Helical" evidence="1">
    <location>
        <begin position="121"/>
        <end position="142"/>
    </location>
</feature>
<keyword evidence="1" id="KW-0812">Transmembrane</keyword>